<accession>A0A401XI24</accession>
<comment type="caution">
    <text evidence="2">The sequence shown here is derived from an EMBL/GenBank/DDBJ whole genome shotgun (WGS) entry which is preliminary data.</text>
</comment>
<proteinExistence type="predicted"/>
<keyword evidence="1" id="KW-0472">Membrane</keyword>
<dbReference type="Proteomes" id="UP000286715">
    <property type="component" value="Unassembled WGS sequence"/>
</dbReference>
<dbReference type="EMBL" id="BHZE01000001">
    <property type="protein sequence ID" value="GCD76657.1"/>
    <property type="molecule type" value="Genomic_DNA"/>
</dbReference>
<dbReference type="RefSeq" id="WP_124396732.1">
    <property type="nucleotide sequence ID" value="NZ_BHZE01000001.1"/>
</dbReference>
<evidence type="ECO:0000256" key="1">
    <source>
        <dbReference type="SAM" id="Phobius"/>
    </source>
</evidence>
<evidence type="ECO:0000313" key="3">
    <source>
        <dbReference type="Proteomes" id="UP000286715"/>
    </source>
</evidence>
<name>A0A401XI24_9FLAO</name>
<keyword evidence="3" id="KW-1185">Reference proteome</keyword>
<organism evidence="2 3">
    <name type="scientific">Thermaurantimonas aggregans</name>
    <dbReference type="NCBI Taxonomy" id="2173829"/>
    <lineage>
        <taxon>Bacteria</taxon>
        <taxon>Pseudomonadati</taxon>
        <taxon>Bacteroidota</taxon>
        <taxon>Flavobacteriia</taxon>
        <taxon>Flavobacteriales</taxon>
        <taxon>Schleiferiaceae</taxon>
        <taxon>Thermaurantimonas</taxon>
    </lineage>
</organism>
<gene>
    <name evidence="2" type="ORF">JCM31826_01390</name>
</gene>
<evidence type="ECO:0000313" key="2">
    <source>
        <dbReference type="EMBL" id="GCD76657.1"/>
    </source>
</evidence>
<keyword evidence="1" id="KW-1133">Transmembrane helix</keyword>
<protein>
    <submittedName>
        <fullName evidence="2">Uncharacterized protein</fullName>
    </submittedName>
</protein>
<keyword evidence="1" id="KW-0812">Transmembrane</keyword>
<reference evidence="2 3" key="1">
    <citation type="submission" date="2018-11" db="EMBL/GenBank/DDBJ databases">
        <title>Schleiferia aggregans sp. nov., a moderately thermophilic heterotrophic bacterium isolated from microbial mats at a terrestrial hot spring.</title>
        <authorList>
            <person name="Iino T."/>
            <person name="Ohkuma M."/>
            <person name="Haruta S."/>
        </authorList>
    </citation>
    <scope>NUCLEOTIDE SEQUENCE [LARGE SCALE GENOMIC DNA]</scope>
    <source>
        <strain evidence="2 3">LA</strain>
    </source>
</reference>
<sequence>MKPLLFIISFTVLAGLLTVTCSSTKHQVSIPEVVFVPGASYSTEIPVERLIPGDSFFFYDQENSVKIHMQVDSNRLLKITADCPDAEVAVEKEIEFIEIPKYHNPLSAIIVGLLIGVVVGIALRTLR</sequence>
<dbReference type="AlphaFoldDB" id="A0A401XI24"/>
<feature type="transmembrane region" description="Helical" evidence="1">
    <location>
        <begin position="106"/>
        <end position="126"/>
    </location>
</feature>